<keyword evidence="5" id="KW-1185">Reference proteome</keyword>
<dbReference type="Proteomes" id="UP001144673">
    <property type="component" value="Chromosome 2"/>
</dbReference>
<feature type="domain" description="DUF7729" evidence="3">
    <location>
        <begin position="139"/>
        <end position="350"/>
    </location>
</feature>
<sequence>MSLRAGIMTVLVAVAVAQQQLQQPELWQQPAVVAAAAPASSPTIPSWTAEVEQDVQLVPDDLHAPMTVTHFTRQLDLVKRNPNAVFEVRGTVVARDSSSSAAASASSSDSSSGDSSSSSSASSSSSSSSSSSADSSSSPLPSPFDDAPTSIFKSTSSTSDACPAFMKKLLSDPTFKECYPLSMMLRTSTSFFQAEKQLVSIVRVLDATCAPNVDKCEQFLTQAAKNLIDSSNCKKEYDANQVSVTEAFNGLRAYKVLYAATCLQNPSTQNYCFASAVTNVTNPSDIFFYSMPLGLPLPGGSTPSCGYCTTQTMAIFHTATSDRSQKISSTYRDAARQVNTICGPGFVNDTATSGAGRLVAAPDAATTLVTVLFATLLGLTVMAW</sequence>
<evidence type="ECO:0000256" key="2">
    <source>
        <dbReference type="SAM" id="SignalP"/>
    </source>
</evidence>
<evidence type="ECO:0000313" key="4">
    <source>
        <dbReference type="EMBL" id="KAJ4145031.1"/>
    </source>
</evidence>
<gene>
    <name evidence="4" type="ORF">LMH87_003893</name>
</gene>
<dbReference type="KEGG" id="amus:LMH87_003893"/>
<comment type="caution">
    <text evidence="4">The sequence shown here is derived from an EMBL/GenBank/DDBJ whole genome shotgun (WGS) entry which is preliminary data.</text>
</comment>
<dbReference type="PANTHER" id="PTHR39460">
    <property type="entry name" value="EXPRESSED PROTEIN"/>
    <property type="match status" value="1"/>
</dbReference>
<evidence type="ECO:0000259" key="3">
    <source>
        <dbReference type="Pfam" id="PF24855"/>
    </source>
</evidence>
<dbReference type="InterPro" id="IPR056146">
    <property type="entry name" value="DUF7729"/>
</dbReference>
<accession>A0A9W8Q475</accession>
<feature type="chain" id="PRO_5040936054" description="DUF7729 domain-containing protein" evidence="2">
    <location>
        <begin position="18"/>
        <end position="384"/>
    </location>
</feature>
<evidence type="ECO:0000313" key="5">
    <source>
        <dbReference type="Proteomes" id="UP001144673"/>
    </source>
</evidence>
<reference evidence="4" key="1">
    <citation type="journal article" date="2023" name="Access Microbiol">
        <title>De-novo genome assembly for Akanthomyces muscarius, a biocontrol agent of insect agricultural pests.</title>
        <authorList>
            <person name="Erdos Z."/>
            <person name="Studholme D.J."/>
            <person name="Raymond B."/>
            <person name="Sharma M."/>
        </authorList>
    </citation>
    <scope>NUCLEOTIDE SEQUENCE</scope>
    <source>
        <strain evidence="4">Ve6</strain>
    </source>
</reference>
<dbReference type="AlphaFoldDB" id="A0A9W8Q475"/>
<organism evidence="4 5">
    <name type="scientific">Akanthomyces muscarius</name>
    <name type="common">Entomopathogenic fungus</name>
    <name type="synonym">Lecanicillium muscarium</name>
    <dbReference type="NCBI Taxonomy" id="2231603"/>
    <lineage>
        <taxon>Eukaryota</taxon>
        <taxon>Fungi</taxon>
        <taxon>Dikarya</taxon>
        <taxon>Ascomycota</taxon>
        <taxon>Pezizomycotina</taxon>
        <taxon>Sordariomycetes</taxon>
        <taxon>Hypocreomycetidae</taxon>
        <taxon>Hypocreales</taxon>
        <taxon>Cordycipitaceae</taxon>
        <taxon>Akanthomyces</taxon>
    </lineage>
</organism>
<name>A0A9W8Q475_AKAMU</name>
<dbReference type="RefSeq" id="XP_056048701.1">
    <property type="nucleotide sequence ID" value="XM_056195032.1"/>
</dbReference>
<feature type="compositionally biased region" description="Low complexity" evidence="1">
    <location>
        <begin position="97"/>
        <end position="138"/>
    </location>
</feature>
<keyword evidence="2" id="KW-0732">Signal</keyword>
<feature type="region of interest" description="Disordered" evidence="1">
    <location>
        <begin position="97"/>
        <end position="149"/>
    </location>
</feature>
<protein>
    <recommendedName>
        <fullName evidence="3">DUF7729 domain-containing protein</fullName>
    </recommendedName>
</protein>
<evidence type="ECO:0000256" key="1">
    <source>
        <dbReference type="SAM" id="MobiDB-lite"/>
    </source>
</evidence>
<dbReference type="Pfam" id="PF24855">
    <property type="entry name" value="DUF7729"/>
    <property type="match status" value="1"/>
</dbReference>
<feature type="signal peptide" evidence="2">
    <location>
        <begin position="1"/>
        <end position="17"/>
    </location>
</feature>
<proteinExistence type="predicted"/>
<dbReference type="PANTHER" id="PTHR39460:SF1">
    <property type="entry name" value="C6 TRANSCRIPTION FACTOR"/>
    <property type="match status" value="1"/>
</dbReference>
<dbReference type="EMBL" id="JAJHUN010000011">
    <property type="protein sequence ID" value="KAJ4145031.1"/>
    <property type="molecule type" value="Genomic_DNA"/>
</dbReference>
<dbReference type="GeneID" id="80891052"/>